<dbReference type="AlphaFoldDB" id="A0A1G7B3J5"/>
<dbReference type="InterPro" id="IPR049253">
    <property type="entry name" value="DUF6886"/>
</dbReference>
<name>A0A1G7B3J5_9ACTN</name>
<dbReference type="EMBL" id="LT629688">
    <property type="protein sequence ID" value="SDE21522.1"/>
    <property type="molecule type" value="Genomic_DNA"/>
</dbReference>
<evidence type="ECO:0000313" key="2">
    <source>
        <dbReference type="Proteomes" id="UP000198546"/>
    </source>
</evidence>
<accession>A0A1G7B3J5</accession>
<keyword evidence="2" id="KW-1185">Reference proteome</keyword>
<dbReference type="RefSeq" id="WP_090594435.1">
    <property type="nucleotide sequence ID" value="NZ_LT629688.1"/>
</dbReference>
<gene>
    <name evidence="1" type="ORF">SAMN04489747_2827</name>
</gene>
<sequence length="188" mass="20742">MSGAAPAAGVARAPAGEVWHFSEDPGITEFVPHVAATARQPEAFVWAVDGDRCPDYWFPRQCPRAMAWRTPGSGPEVGDRLLGGGVQRVHGIEYPWLRALTTTTVHAYPFAAEQFRPFGDPPHAYVSEQLVRPLRPPLPVTDLVEQHERAGIQLRVVTDLFSWWAEVVPSGLGFSGIRLRNSPNVREV</sequence>
<dbReference type="OrthoDB" id="156685at2"/>
<dbReference type="STRING" id="675864.SAMN04489747_2827"/>
<protein>
    <submittedName>
        <fullName evidence="1">Uncharacterized protein</fullName>
    </submittedName>
</protein>
<evidence type="ECO:0000313" key="1">
    <source>
        <dbReference type="EMBL" id="SDE21522.1"/>
    </source>
</evidence>
<dbReference type="Pfam" id="PF21820">
    <property type="entry name" value="DUF6886"/>
    <property type="match status" value="1"/>
</dbReference>
<proteinExistence type="predicted"/>
<dbReference type="Proteomes" id="UP000198546">
    <property type="component" value="Chromosome i"/>
</dbReference>
<reference evidence="1 2" key="1">
    <citation type="submission" date="2016-10" db="EMBL/GenBank/DDBJ databases">
        <authorList>
            <person name="de Groot N.N."/>
        </authorList>
    </citation>
    <scope>NUCLEOTIDE SEQUENCE [LARGE SCALE GENOMIC DNA]</scope>
    <source>
        <strain evidence="1 2">MON 2.2</strain>
    </source>
</reference>
<organism evidence="1 2">
    <name type="scientific">Auraticoccus monumenti</name>
    <dbReference type="NCBI Taxonomy" id="675864"/>
    <lineage>
        <taxon>Bacteria</taxon>
        <taxon>Bacillati</taxon>
        <taxon>Actinomycetota</taxon>
        <taxon>Actinomycetes</taxon>
        <taxon>Propionibacteriales</taxon>
        <taxon>Propionibacteriaceae</taxon>
        <taxon>Auraticoccus</taxon>
    </lineage>
</organism>